<organism evidence="1 2">
    <name type="scientific">Saccharopolyspora aridisoli</name>
    <dbReference type="NCBI Taxonomy" id="2530385"/>
    <lineage>
        <taxon>Bacteria</taxon>
        <taxon>Bacillati</taxon>
        <taxon>Actinomycetota</taxon>
        <taxon>Actinomycetes</taxon>
        <taxon>Pseudonocardiales</taxon>
        <taxon>Pseudonocardiaceae</taxon>
        <taxon>Saccharopolyspora</taxon>
    </lineage>
</organism>
<dbReference type="RefSeq" id="WP_132621661.1">
    <property type="nucleotide sequence ID" value="NZ_SMKV01000009.1"/>
</dbReference>
<evidence type="ECO:0000313" key="2">
    <source>
        <dbReference type="Proteomes" id="UP000294744"/>
    </source>
</evidence>
<proteinExistence type="predicted"/>
<protein>
    <submittedName>
        <fullName evidence="1">Uncharacterized protein</fullName>
    </submittedName>
</protein>
<dbReference type="EMBL" id="SMKV01000009">
    <property type="protein sequence ID" value="TDC93626.1"/>
    <property type="molecule type" value="Genomic_DNA"/>
</dbReference>
<name>A0A4R4UT76_9PSEU</name>
<dbReference type="Proteomes" id="UP000294744">
    <property type="component" value="Unassembled WGS sequence"/>
</dbReference>
<dbReference type="OrthoDB" id="9873305at2"/>
<keyword evidence="2" id="KW-1185">Reference proteome</keyword>
<dbReference type="AlphaFoldDB" id="A0A4R4UT76"/>
<accession>A0A4R4UT76</accession>
<comment type="caution">
    <text evidence="1">The sequence shown here is derived from an EMBL/GenBank/DDBJ whole genome shotgun (WGS) entry which is preliminary data.</text>
</comment>
<sequence length="83" mass="9199">MHRTQLFDPTPGDQRPIVIARPHAEGFEVAITWPGSAARPEPLRVVSLAAFWEVLNDLTSLHAGTTRDPNQYALFTDEEGTKS</sequence>
<reference evidence="1 2" key="1">
    <citation type="submission" date="2019-03" db="EMBL/GenBank/DDBJ databases">
        <title>Draft genome sequences of novel Actinobacteria.</title>
        <authorList>
            <person name="Sahin N."/>
            <person name="Ay H."/>
            <person name="Saygin H."/>
        </authorList>
    </citation>
    <scope>NUCLEOTIDE SEQUENCE [LARGE SCALE GENOMIC DNA]</scope>
    <source>
        <strain evidence="1 2">16K404</strain>
    </source>
</reference>
<evidence type="ECO:0000313" key="1">
    <source>
        <dbReference type="EMBL" id="TDC93626.1"/>
    </source>
</evidence>
<gene>
    <name evidence="1" type="ORF">E1161_09290</name>
</gene>